<gene>
    <name evidence="3" type="ORF">GCM10023196_061960</name>
</gene>
<keyword evidence="3" id="KW-0808">Transferase</keyword>
<evidence type="ECO:0000313" key="4">
    <source>
        <dbReference type="Proteomes" id="UP001501442"/>
    </source>
</evidence>
<evidence type="ECO:0000313" key="3">
    <source>
        <dbReference type="EMBL" id="GAA4631666.1"/>
    </source>
</evidence>
<name>A0ABP8UGT2_9ACTN</name>
<keyword evidence="4" id="KW-1185">Reference proteome</keyword>
<dbReference type="PANTHER" id="PTHR30244">
    <property type="entry name" value="TRANSAMINASE"/>
    <property type="match status" value="1"/>
</dbReference>
<sequence length="365" mass="38956">MIPVIRPVLGDEEAAAAAEAVRSGWVAQGPRVAEFERAFADHVGAGHGVATSSCTTALHLALLLVGVGAGDEVVVPSLSFIATANAVRYCGATPVFADVDAVTGNVTAKTVETVITARTRAVIAVDQAGVPCDLDEITALGVPVIEDAACAAGSTYRGRPVGAGAEIAAWSFHPRKLITTGEGGMLTTRSGDRARRARRLREHGMSVSAAERHASRTAIVEEYSETGFNYRMTDIQAAIGLVQLTRLDEIIARRRALAARYQELLPGYETARDPAYGETNYQSFWIVLPDDHPIGRDALLARLAEEGISARRGIMAAHLEPAYAGTTADLPVTERLTRRSLILPLFHEMTHAEQDRVVSVIAEAR</sequence>
<dbReference type="Proteomes" id="UP001501442">
    <property type="component" value="Unassembled WGS sequence"/>
</dbReference>
<dbReference type="RefSeq" id="WP_345434654.1">
    <property type="nucleotide sequence ID" value="NZ_BAABHK010000009.1"/>
</dbReference>
<comment type="similarity">
    <text evidence="2">Belongs to the DegT/DnrJ/EryC1 family.</text>
</comment>
<dbReference type="InterPro" id="IPR015424">
    <property type="entry name" value="PyrdxlP-dep_Trfase"/>
</dbReference>
<dbReference type="Gene3D" id="3.40.640.10">
    <property type="entry name" value="Type I PLP-dependent aspartate aminotransferase-like (Major domain)"/>
    <property type="match status" value="1"/>
</dbReference>
<evidence type="ECO:0000256" key="2">
    <source>
        <dbReference type="RuleBase" id="RU004508"/>
    </source>
</evidence>
<accession>A0ABP8UGT2</accession>
<dbReference type="Gene3D" id="3.90.1150.10">
    <property type="entry name" value="Aspartate Aminotransferase, domain 1"/>
    <property type="match status" value="1"/>
</dbReference>
<organism evidence="3 4">
    <name type="scientific">Actinoallomurus vinaceus</name>
    <dbReference type="NCBI Taxonomy" id="1080074"/>
    <lineage>
        <taxon>Bacteria</taxon>
        <taxon>Bacillati</taxon>
        <taxon>Actinomycetota</taxon>
        <taxon>Actinomycetes</taxon>
        <taxon>Streptosporangiales</taxon>
        <taxon>Thermomonosporaceae</taxon>
        <taxon>Actinoallomurus</taxon>
    </lineage>
</organism>
<evidence type="ECO:0000256" key="1">
    <source>
        <dbReference type="ARBA" id="ARBA00001933"/>
    </source>
</evidence>
<dbReference type="PANTHER" id="PTHR30244:SF34">
    <property type="entry name" value="DTDP-4-AMINO-4,6-DIDEOXYGALACTOSE TRANSAMINASE"/>
    <property type="match status" value="1"/>
</dbReference>
<dbReference type="SUPFAM" id="SSF53383">
    <property type="entry name" value="PLP-dependent transferases"/>
    <property type="match status" value="1"/>
</dbReference>
<proteinExistence type="inferred from homology"/>
<dbReference type="InterPro" id="IPR015421">
    <property type="entry name" value="PyrdxlP-dep_Trfase_major"/>
</dbReference>
<keyword evidence="2" id="KW-0663">Pyridoxal phosphate</keyword>
<dbReference type="Pfam" id="PF01041">
    <property type="entry name" value="DegT_DnrJ_EryC1"/>
    <property type="match status" value="1"/>
</dbReference>
<comment type="caution">
    <text evidence="3">The sequence shown here is derived from an EMBL/GenBank/DDBJ whole genome shotgun (WGS) entry which is preliminary data.</text>
</comment>
<dbReference type="EMBL" id="BAABHK010000009">
    <property type="protein sequence ID" value="GAA4631666.1"/>
    <property type="molecule type" value="Genomic_DNA"/>
</dbReference>
<comment type="cofactor">
    <cofactor evidence="1">
        <name>pyridoxal 5'-phosphate</name>
        <dbReference type="ChEBI" id="CHEBI:597326"/>
    </cofactor>
</comment>
<reference evidence="4" key="1">
    <citation type="journal article" date="2019" name="Int. J. Syst. Evol. Microbiol.">
        <title>The Global Catalogue of Microorganisms (GCM) 10K type strain sequencing project: providing services to taxonomists for standard genome sequencing and annotation.</title>
        <authorList>
            <consortium name="The Broad Institute Genomics Platform"/>
            <consortium name="The Broad Institute Genome Sequencing Center for Infectious Disease"/>
            <person name="Wu L."/>
            <person name="Ma J."/>
        </authorList>
    </citation>
    <scope>NUCLEOTIDE SEQUENCE [LARGE SCALE GENOMIC DNA]</scope>
    <source>
        <strain evidence="4">JCM 17939</strain>
    </source>
</reference>
<keyword evidence="3" id="KW-0032">Aminotransferase</keyword>
<dbReference type="InterPro" id="IPR000653">
    <property type="entry name" value="DegT/StrS_aminotransferase"/>
</dbReference>
<protein>
    <submittedName>
        <fullName evidence="3">DegT/DnrJ/EryC1/StrS family aminotransferase</fullName>
    </submittedName>
</protein>
<dbReference type="CDD" id="cd00616">
    <property type="entry name" value="AHBA_syn"/>
    <property type="match status" value="1"/>
</dbReference>
<dbReference type="PIRSF" id="PIRSF000390">
    <property type="entry name" value="PLP_StrS"/>
    <property type="match status" value="1"/>
</dbReference>
<dbReference type="InterPro" id="IPR015422">
    <property type="entry name" value="PyrdxlP-dep_Trfase_small"/>
</dbReference>
<dbReference type="GO" id="GO:0008483">
    <property type="term" value="F:transaminase activity"/>
    <property type="evidence" value="ECO:0007669"/>
    <property type="project" value="UniProtKB-KW"/>
</dbReference>